<accession>A0ABV9XJW5</accession>
<dbReference type="Proteomes" id="UP001595829">
    <property type="component" value="Unassembled WGS sequence"/>
</dbReference>
<dbReference type="RefSeq" id="WP_345688264.1">
    <property type="nucleotide sequence ID" value="NZ_BAABIT010000001.1"/>
</dbReference>
<dbReference type="InterPro" id="IPR009677">
    <property type="entry name" value="DUF1266"/>
</dbReference>
<feature type="domain" description="DUF1266" evidence="1">
    <location>
        <begin position="194"/>
        <end position="388"/>
    </location>
</feature>
<dbReference type="EMBL" id="JBHSJD010000023">
    <property type="protein sequence ID" value="MFC5025696.1"/>
    <property type="molecule type" value="Genomic_DNA"/>
</dbReference>
<evidence type="ECO:0000313" key="3">
    <source>
        <dbReference type="Proteomes" id="UP001595829"/>
    </source>
</evidence>
<organism evidence="2 3">
    <name type="scientific">Streptomyces coeruleoprunus</name>
    <dbReference type="NCBI Taxonomy" id="285563"/>
    <lineage>
        <taxon>Bacteria</taxon>
        <taxon>Bacillati</taxon>
        <taxon>Actinomycetota</taxon>
        <taxon>Actinomycetes</taxon>
        <taxon>Kitasatosporales</taxon>
        <taxon>Streptomycetaceae</taxon>
        <taxon>Streptomyces</taxon>
    </lineage>
</organism>
<sequence length="389" mass="43830">MTTGRITGQGWTPPTEAERLLHEAGLRGDIEAQLGVLAAEGLYIGQPRHEVDAQPGIVRWRAIKDPVSRRICRPVLTRGMLPPWHPDWVFHRVSLEWAARFDWSGRKQWLGVNLGTPVALYLPTSPHDRGLWSSCHARTAHDATENRLSALRTGPLYGPLAYGLACGAHLAVTNGVPWNEVGTVWHEYEEDRASLRRSWGITDHAGWREQLDALLDFANSPPQPDYALWVREQLRRDRGELPPGDLWRETAAGTLHDRGAPPDAVTEMEQLVRRIMRYEARFRADGLLPEDGWVTTTSAYDYGRAVCLARWGLAARHCAPYEAEQAIVHAGALSKAAYRSWEAFSAGYVLGRVLRFDDEEYGPFYEGALTAHRLLTEHEGSPWRNIPWS</sequence>
<comment type="caution">
    <text evidence="2">The sequence shown here is derived from an EMBL/GenBank/DDBJ whole genome shotgun (WGS) entry which is preliminary data.</text>
</comment>
<evidence type="ECO:0000259" key="1">
    <source>
        <dbReference type="Pfam" id="PF06889"/>
    </source>
</evidence>
<dbReference type="Pfam" id="PF06889">
    <property type="entry name" value="DUF1266"/>
    <property type="match status" value="1"/>
</dbReference>
<keyword evidence="3" id="KW-1185">Reference proteome</keyword>
<gene>
    <name evidence="2" type="ORF">ACFPM3_26565</name>
</gene>
<proteinExistence type="predicted"/>
<protein>
    <submittedName>
        <fullName evidence="2">DUF1266 domain-containing protein</fullName>
    </submittedName>
</protein>
<name>A0ABV9XJW5_9ACTN</name>
<evidence type="ECO:0000313" key="2">
    <source>
        <dbReference type="EMBL" id="MFC5025696.1"/>
    </source>
</evidence>
<reference evidence="3" key="1">
    <citation type="journal article" date="2019" name="Int. J. Syst. Evol. Microbiol.">
        <title>The Global Catalogue of Microorganisms (GCM) 10K type strain sequencing project: providing services to taxonomists for standard genome sequencing and annotation.</title>
        <authorList>
            <consortium name="The Broad Institute Genomics Platform"/>
            <consortium name="The Broad Institute Genome Sequencing Center for Infectious Disease"/>
            <person name="Wu L."/>
            <person name="Ma J."/>
        </authorList>
    </citation>
    <scope>NUCLEOTIDE SEQUENCE [LARGE SCALE GENOMIC DNA]</scope>
    <source>
        <strain evidence="3">CGMCC 4.1648</strain>
    </source>
</reference>